<feature type="transmembrane region" description="Helical" evidence="2">
    <location>
        <begin position="261"/>
        <end position="283"/>
    </location>
</feature>
<evidence type="ECO:0000313" key="3">
    <source>
        <dbReference type="EMBL" id="PMD14740.1"/>
    </source>
</evidence>
<feature type="compositionally biased region" description="Polar residues" evidence="1">
    <location>
        <begin position="322"/>
        <end position="346"/>
    </location>
</feature>
<organism evidence="3 4">
    <name type="scientific">Hyaloscypha hepaticicola</name>
    <dbReference type="NCBI Taxonomy" id="2082293"/>
    <lineage>
        <taxon>Eukaryota</taxon>
        <taxon>Fungi</taxon>
        <taxon>Dikarya</taxon>
        <taxon>Ascomycota</taxon>
        <taxon>Pezizomycotina</taxon>
        <taxon>Leotiomycetes</taxon>
        <taxon>Helotiales</taxon>
        <taxon>Hyaloscyphaceae</taxon>
        <taxon>Hyaloscypha</taxon>
    </lineage>
</organism>
<feature type="region of interest" description="Disordered" evidence="1">
    <location>
        <begin position="290"/>
        <end position="419"/>
    </location>
</feature>
<keyword evidence="2" id="KW-0812">Transmembrane</keyword>
<keyword evidence="2" id="KW-0472">Membrane</keyword>
<reference evidence="3 4" key="1">
    <citation type="submission" date="2016-05" db="EMBL/GenBank/DDBJ databases">
        <title>A degradative enzymes factory behind the ericoid mycorrhizal symbiosis.</title>
        <authorList>
            <consortium name="DOE Joint Genome Institute"/>
            <person name="Martino E."/>
            <person name="Morin E."/>
            <person name="Grelet G."/>
            <person name="Kuo A."/>
            <person name="Kohler A."/>
            <person name="Daghino S."/>
            <person name="Barry K."/>
            <person name="Choi C."/>
            <person name="Cichocki N."/>
            <person name="Clum A."/>
            <person name="Copeland A."/>
            <person name="Hainaut M."/>
            <person name="Haridas S."/>
            <person name="Labutti K."/>
            <person name="Lindquist E."/>
            <person name="Lipzen A."/>
            <person name="Khouja H.-R."/>
            <person name="Murat C."/>
            <person name="Ohm R."/>
            <person name="Olson A."/>
            <person name="Spatafora J."/>
            <person name="Veneault-Fourrey C."/>
            <person name="Henrissat B."/>
            <person name="Grigoriev I."/>
            <person name="Martin F."/>
            <person name="Perotto S."/>
        </authorList>
    </citation>
    <scope>NUCLEOTIDE SEQUENCE [LARGE SCALE GENOMIC DNA]</scope>
    <source>
        <strain evidence="3 4">UAMH 7357</strain>
    </source>
</reference>
<dbReference type="AlphaFoldDB" id="A0A2J6PL40"/>
<evidence type="ECO:0000256" key="1">
    <source>
        <dbReference type="SAM" id="MobiDB-lite"/>
    </source>
</evidence>
<sequence>MEYPFIQNRTENGTTTYYYYYGGKPLHHPPLDYTYTTTGDPFDRLAPGYDVYVYKSASKPNARGYWVPRPELTHPKFSVLTLIFVLSQRIFYKRWNDDPIFPADKEVYLPGDRKPWFRNSDPRARPLACINSIDVRLGHSERWWSLNDPELDSITGPPEFILMFASLRRTEIYNMIEKRLGRGLIASNNVSQFYSEALGDHHWVNEVEHIVATMHARTQINTWSIATGEDSDLEGKDSYTNITPRETYGDLCGIFKFNPSGYASIHFIPLIAIILSFPIFWGLSQKWHGYKRPSESSDEAEVAPGALEPGNAVGDAPPGQEASPQQDAATQQVAPTQRDAQSQQEAASPPTPIQAGQEARAPGDDGGPSLLSAPSLPHDDREEQSLGQAQPSEGRVEQGAQQTPGIERAAPPEIADDSDDIEWEPTVIEEGAERIGMSIWKLAQWIWKWGKWLLDTLLLTWLIRAYVKTKNWWQGYRDIPAAGAVDDGEEQNLPEPGP</sequence>
<keyword evidence="4" id="KW-1185">Reference proteome</keyword>
<name>A0A2J6PL40_9HELO</name>
<gene>
    <name evidence="3" type="ORF">NA56DRAFT_367586</name>
</gene>
<dbReference type="Proteomes" id="UP000235672">
    <property type="component" value="Unassembled WGS sequence"/>
</dbReference>
<proteinExistence type="predicted"/>
<dbReference type="OrthoDB" id="3559360at2759"/>
<evidence type="ECO:0000256" key="2">
    <source>
        <dbReference type="SAM" id="Phobius"/>
    </source>
</evidence>
<dbReference type="EMBL" id="KZ613519">
    <property type="protein sequence ID" value="PMD14740.1"/>
    <property type="molecule type" value="Genomic_DNA"/>
</dbReference>
<accession>A0A2J6PL40</accession>
<keyword evidence="2" id="KW-1133">Transmembrane helix</keyword>
<evidence type="ECO:0000313" key="4">
    <source>
        <dbReference type="Proteomes" id="UP000235672"/>
    </source>
</evidence>
<protein>
    <submittedName>
        <fullName evidence="3">Uncharacterized protein</fullName>
    </submittedName>
</protein>